<name>A0AAD3XPS1_NEPGR</name>
<keyword evidence="3" id="KW-1185">Reference proteome</keyword>
<accession>A0AAD3XPS1</accession>
<keyword evidence="1" id="KW-0175">Coiled coil</keyword>
<evidence type="ECO:0000313" key="2">
    <source>
        <dbReference type="EMBL" id="GMH11970.1"/>
    </source>
</evidence>
<evidence type="ECO:0000313" key="3">
    <source>
        <dbReference type="Proteomes" id="UP001279734"/>
    </source>
</evidence>
<comment type="caution">
    <text evidence="2">The sequence shown here is derived from an EMBL/GenBank/DDBJ whole genome shotgun (WGS) entry which is preliminary data.</text>
</comment>
<dbReference type="PANTHER" id="PTHR37174">
    <property type="entry name" value="FORKHEAD-ASSOCIATED DOMAIN PROTEIN"/>
    <property type="match status" value="1"/>
</dbReference>
<dbReference type="Proteomes" id="UP001279734">
    <property type="component" value="Unassembled WGS sequence"/>
</dbReference>
<protein>
    <submittedName>
        <fullName evidence="2">Uncharacterized protein</fullName>
    </submittedName>
</protein>
<organism evidence="2 3">
    <name type="scientific">Nepenthes gracilis</name>
    <name type="common">Slender pitcher plant</name>
    <dbReference type="NCBI Taxonomy" id="150966"/>
    <lineage>
        <taxon>Eukaryota</taxon>
        <taxon>Viridiplantae</taxon>
        <taxon>Streptophyta</taxon>
        <taxon>Embryophyta</taxon>
        <taxon>Tracheophyta</taxon>
        <taxon>Spermatophyta</taxon>
        <taxon>Magnoliopsida</taxon>
        <taxon>eudicotyledons</taxon>
        <taxon>Gunneridae</taxon>
        <taxon>Pentapetalae</taxon>
        <taxon>Caryophyllales</taxon>
        <taxon>Nepenthaceae</taxon>
        <taxon>Nepenthes</taxon>
    </lineage>
</organism>
<evidence type="ECO:0000256" key="1">
    <source>
        <dbReference type="SAM" id="Coils"/>
    </source>
</evidence>
<dbReference type="PANTHER" id="PTHR37174:SF2">
    <property type="entry name" value="FORKHEAD-ASSOCIATED DOMAIN PROTEIN"/>
    <property type="match status" value="1"/>
</dbReference>
<proteinExistence type="predicted"/>
<gene>
    <name evidence="2" type="ORF">Nepgr_013811</name>
</gene>
<dbReference type="AlphaFoldDB" id="A0AAD3XPS1"/>
<feature type="coiled-coil region" evidence="1">
    <location>
        <begin position="14"/>
        <end position="41"/>
    </location>
</feature>
<dbReference type="EMBL" id="BSYO01000011">
    <property type="protein sequence ID" value="GMH11970.1"/>
    <property type="molecule type" value="Genomic_DNA"/>
</dbReference>
<sequence>MIARSMCLASTINTEQLRSQLDQLRNEAAKTRTKANNARLRLVRLSEAAEQLWQQAATCARVGNETGARELLFQKKKIMLAMEKSKRRAEVLDELAAKLNEAISAKETLLIGKVASDHELDGDNNGSPVWIVSPKHDVAEKMDDDADFHINNMSAGWNQGSQADSDCKTNGNIMNAAENLTILDSISCWNDTELLSSLKGISSYIEFLEHLDRQLHKIEEELATILRLSNLMLDNDEKPNNPKVQQAVEIYENLRGIRGRIKNFMQKEVETE</sequence>
<reference evidence="2" key="1">
    <citation type="submission" date="2023-05" db="EMBL/GenBank/DDBJ databases">
        <title>Nepenthes gracilis genome sequencing.</title>
        <authorList>
            <person name="Fukushima K."/>
        </authorList>
    </citation>
    <scope>NUCLEOTIDE SEQUENCE</scope>
    <source>
        <strain evidence="2">SING2019-196</strain>
    </source>
</reference>